<dbReference type="RefSeq" id="WP_184169067.1">
    <property type="nucleotide sequence ID" value="NZ_JACHLN010000003.1"/>
</dbReference>
<dbReference type="Proteomes" id="UP000575241">
    <property type="component" value="Unassembled WGS sequence"/>
</dbReference>
<comment type="caution">
    <text evidence="1">The sequence shown here is derived from an EMBL/GenBank/DDBJ whole genome shotgun (WGS) entry which is preliminary data.</text>
</comment>
<protein>
    <submittedName>
        <fullName evidence="1">Uncharacterized protein</fullName>
    </submittedName>
</protein>
<sequence length="334" mass="37962">MRQNDLSLANFILRFGPDEVLLDHAEEIVVPAFTQDGTVRTRGETTYRFHKVVISKVGEEKSGPILAISGHFVKDTVLIRQQIFRRDIGIVEDVRTMESAPSAFFVLLLNNHRLLYFAETVAAPSLESFRATAEYLLREQWHRYIRQRYESDNVTRRGVDRLTIKDLQRRVPPPVLAVVPVAGEEEITDVIQRFKKIKQVKFRLMEPNDELDASAAIAAVEHSFRPLRPTRLEVLASDPRGMNKKEAEAKISEVAEGQNTHIEIEGEDAAGFRLKVDNDEFALSIPIGEPPANDADLRKELVDVYVKLGDEGKIRRIPTAPGVMEKILRLMRFL</sequence>
<keyword evidence="2" id="KW-1185">Reference proteome</keyword>
<evidence type="ECO:0000313" key="1">
    <source>
        <dbReference type="EMBL" id="MBB4840622.1"/>
    </source>
</evidence>
<dbReference type="AlphaFoldDB" id="A0A7W7K3Z0"/>
<proteinExistence type="predicted"/>
<name>A0A7W7K3Z0_9SPHN</name>
<gene>
    <name evidence="1" type="ORF">HNP52_003714</name>
</gene>
<dbReference type="EMBL" id="JACHLN010000003">
    <property type="protein sequence ID" value="MBB4840622.1"/>
    <property type="molecule type" value="Genomic_DNA"/>
</dbReference>
<evidence type="ECO:0000313" key="2">
    <source>
        <dbReference type="Proteomes" id="UP000575241"/>
    </source>
</evidence>
<accession>A0A7W7K3Z0</accession>
<reference evidence="1 2" key="1">
    <citation type="submission" date="2020-08" db="EMBL/GenBank/DDBJ databases">
        <title>Functional genomics of gut bacteria from endangered species of beetles.</title>
        <authorList>
            <person name="Carlos-Shanley C."/>
        </authorList>
    </citation>
    <scope>NUCLEOTIDE SEQUENCE [LARGE SCALE GENOMIC DNA]</scope>
    <source>
        <strain evidence="1 2">S00224</strain>
    </source>
</reference>
<organism evidence="1 2">
    <name type="scientific">Sphingomonas kyeonggiensis</name>
    <dbReference type="NCBI Taxonomy" id="1268553"/>
    <lineage>
        <taxon>Bacteria</taxon>
        <taxon>Pseudomonadati</taxon>
        <taxon>Pseudomonadota</taxon>
        <taxon>Alphaproteobacteria</taxon>
        <taxon>Sphingomonadales</taxon>
        <taxon>Sphingomonadaceae</taxon>
        <taxon>Sphingomonas</taxon>
    </lineage>
</organism>